<keyword evidence="4 12" id="KW-0894">Sodium channel</keyword>
<dbReference type="GO" id="GO:0005886">
    <property type="term" value="C:plasma membrane"/>
    <property type="evidence" value="ECO:0007669"/>
    <property type="project" value="TreeGrafter"/>
</dbReference>
<keyword evidence="9 13" id="KW-0472">Membrane</keyword>
<evidence type="ECO:0000256" key="3">
    <source>
        <dbReference type="ARBA" id="ARBA00022448"/>
    </source>
</evidence>
<dbReference type="Gene3D" id="2.60.470.10">
    <property type="entry name" value="Acid-sensing ion channels like domains"/>
    <property type="match status" value="1"/>
</dbReference>
<dbReference type="PANTHER" id="PTHR11690">
    <property type="entry name" value="AMILORIDE-SENSITIVE SODIUM CHANNEL-RELATED"/>
    <property type="match status" value="1"/>
</dbReference>
<gene>
    <name evidence="15" type="primary">LOC117565421</name>
</gene>
<evidence type="ECO:0000256" key="1">
    <source>
        <dbReference type="ARBA" id="ARBA00004141"/>
    </source>
</evidence>
<keyword evidence="8 12" id="KW-0406">Ion transport</keyword>
<dbReference type="OrthoDB" id="6502088at2759"/>
<keyword evidence="3 12" id="KW-0813">Transport</keyword>
<keyword evidence="6 13" id="KW-1133">Transmembrane helix</keyword>
<keyword evidence="7" id="KW-0915">Sodium</keyword>
<comment type="subcellular location">
    <subcellularLocation>
        <location evidence="1">Membrane</location>
        <topology evidence="1">Multi-pass membrane protein</topology>
    </subcellularLocation>
</comment>
<evidence type="ECO:0000256" key="12">
    <source>
        <dbReference type="RuleBase" id="RU000679"/>
    </source>
</evidence>
<dbReference type="PANTHER" id="PTHR11690:SF237">
    <property type="entry name" value="PICKPOCKET 16-RELATED"/>
    <property type="match status" value="1"/>
</dbReference>
<keyword evidence="11 12" id="KW-0407">Ion channel</keyword>
<feature type="transmembrane region" description="Helical" evidence="13">
    <location>
        <begin position="507"/>
        <end position="533"/>
    </location>
</feature>
<evidence type="ECO:0000256" key="4">
    <source>
        <dbReference type="ARBA" id="ARBA00022461"/>
    </source>
</evidence>
<accession>A0A6P8WM83</accession>
<evidence type="ECO:0000256" key="7">
    <source>
        <dbReference type="ARBA" id="ARBA00023053"/>
    </source>
</evidence>
<feature type="transmembrane region" description="Helical" evidence="13">
    <location>
        <begin position="118"/>
        <end position="139"/>
    </location>
</feature>
<evidence type="ECO:0000256" key="6">
    <source>
        <dbReference type="ARBA" id="ARBA00022989"/>
    </source>
</evidence>
<dbReference type="Gene3D" id="1.10.287.820">
    <property type="entry name" value="Acid-sensing ion channel domain"/>
    <property type="match status" value="1"/>
</dbReference>
<evidence type="ECO:0000313" key="14">
    <source>
        <dbReference type="Proteomes" id="UP000515160"/>
    </source>
</evidence>
<evidence type="ECO:0000256" key="8">
    <source>
        <dbReference type="ARBA" id="ARBA00023065"/>
    </source>
</evidence>
<dbReference type="PRINTS" id="PR01078">
    <property type="entry name" value="AMINACHANNEL"/>
</dbReference>
<keyword evidence="14" id="KW-1185">Reference proteome</keyword>
<evidence type="ECO:0000256" key="13">
    <source>
        <dbReference type="SAM" id="Phobius"/>
    </source>
</evidence>
<dbReference type="Proteomes" id="UP000515160">
    <property type="component" value="Chromosome 2L"/>
</dbReference>
<keyword evidence="5 12" id="KW-0812">Transmembrane</keyword>
<evidence type="ECO:0000256" key="2">
    <source>
        <dbReference type="ARBA" id="ARBA00007193"/>
    </source>
</evidence>
<evidence type="ECO:0000256" key="11">
    <source>
        <dbReference type="ARBA" id="ARBA00023303"/>
    </source>
</evidence>
<evidence type="ECO:0000256" key="9">
    <source>
        <dbReference type="ARBA" id="ARBA00023136"/>
    </source>
</evidence>
<evidence type="ECO:0000256" key="5">
    <source>
        <dbReference type="ARBA" id="ARBA00022692"/>
    </source>
</evidence>
<dbReference type="GeneID" id="117565421"/>
<dbReference type="AlphaFoldDB" id="A0A6P8WM83"/>
<reference evidence="15" key="1">
    <citation type="submission" date="2025-08" db="UniProtKB">
        <authorList>
            <consortium name="RefSeq"/>
        </authorList>
    </citation>
    <scope>IDENTIFICATION</scope>
    <source>
        <strain evidence="15">15112-1751.03</strain>
        <tissue evidence="15">Whole Adult</tissue>
    </source>
</reference>
<proteinExistence type="inferred from homology"/>
<dbReference type="InterPro" id="IPR001873">
    <property type="entry name" value="ENaC"/>
</dbReference>
<evidence type="ECO:0000313" key="15">
    <source>
        <dbReference type="RefSeq" id="XP_034100398.2"/>
    </source>
</evidence>
<keyword evidence="10 12" id="KW-0739">Sodium transport</keyword>
<name>A0A6P8WM83_DROAB</name>
<organism evidence="14 15">
    <name type="scientific">Drosophila albomicans</name>
    <name type="common">Fruit fly</name>
    <dbReference type="NCBI Taxonomy" id="7291"/>
    <lineage>
        <taxon>Eukaryota</taxon>
        <taxon>Metazoa</taxon>
        <taxon>Ecdysozoa</taxon>
        <taxon>Arthropoda</taxon>
        <taxon>Hexapoda</taxon>
        <taxon>Insecta</taxon>
        <taxon>Pterygota</taxon>
        <taxon>Neoptera</taxon>
        <taxon>Endopterygota</taxon>
        <taxon>Diptera</taxon>
        <taxon>Brachycera</taxon>
        <taxon>Muscomorpha</taxon>
        <taxon>Ephydroidea</taxon>
        <taxon>Drosophilidae</taxon>
        <taxon>Drosophila</taxon>
    </lineage>
</organism>
<sequence>MSKEELEQPIYLINFEEYLRPKQPHKSTALQCFDKPIKPESQFFKIYKRLKFVRWLRESRSKLSKKLEQVPLPRFLNFLRERNDDGLCKPKTGFEIYCEMSSIHGFHLFVGAKTWQRVLWWIFICIAVVLSLLVLIMSYGRSAETPTIRYIESIMQPSGERSIPFPALTICDSNRISKRSLFSKAREWDVTSKLLQKLPWLPKRNLGQVNESMINTLSWLNFTWSEVLEQLSPQLCETQLLTCLWQGETQSCKDLFATTWSYSEGRCCSFMGQPKCSLTSCQSAKGLTIRLATKLEDYGSSSAVTAGFHFFIHEAGTTVDATHNASFYQKQQSHLMLKPYETHASSYIASLPIEQRRCYLPNERKMFQFSIYSQDNCVAECRSARIFEKCGCVPPYMPSRWYWSQCPVGQYKCVQDQDLSWDELQSHCNCLPPCQFYRYDVHSDVTNLDASQSMTNVNNDGFFQNFNASDELVVHIYFDSLSAEQLRLDVYENWLTFIGTFGGITGLFMGCSFVSVFELVFFVCVRPTCNWLLRQRVRYRLRRRRRQIEQAANGN</sequence>
<evidence type="ECO:0000256" key="10">
    <source>
        <dbReference type="ARBA" id="ARBA00023201"/>
    </source>
</evidence>
<protein>
    <submittedName>
        <fullName evidence="15">LOW QUALITY PROTEIN: pickpocket protein 11</fullName>
    </submittedName>
</protein>
<dbReference type="RefSeq" id="XP_034100398.2">
    <property type="nucleotide sequence ID" value="XM_034244507.2"/>
</dbReference>
<dbReference type="Pfam" id="PF00858">
    <property type="entry name" value="ASC"/>
    <property type="match status" value="1"/>
</dbReference>
<comment type="similarity">
    <text evidence="2 12">Belongs to the amiloride-sensitive sodium channel (TC 1.A.6) family.</text>
</comment>
<dbReference type="GO" id="GO:0015280">
    <property type="term" value="F:ligand-gated sodium channel activity"/>
    <property type="evidence" value="ECO:0007669"/>
    <property type="project" value="TreeGrafter"/>
</dbReference>